<dbReference type="Pfam" id="PF08245">
    <property type="entry name" value="Mur_ligase_M"/>
    <property type="match status" value="1"/>
</dbReference>
<accession>A0ABW2YL49</accession>
<dbReference type="Gene3D" id="3.40.1390.10">
    <property type="entry name" value="MurE/MurF, N-terminal domain"/>
    <property type="match status" value="1"/>
</dbReference>
<dbReference type="InterPro" id="IPR036565">
    <property type="entry name" value="Mur-like_cat_sf"/>
</dbReference>
<comment type="catalytic activity">
    <reaction evidence="10 11">
        <text>D-alanyl-D-alanine + UDP-N-acetyl-alpha-D-muramoyl-L-alanyl-gamma-D-glutamyl-meso-2,6-diaminopimelate + ATP = UDP-N-acetyl-alpha-D-muramoyl-L-alanyl-gamma-D-glutamyl-meso-2,6-diaminopimeloyl-D-alanyl-D-alanine + ADP + phosphate + H(+)</text>
        <dbReference type="Rhea" id="RHEA:28374"/>
        <dbReference type="ChEBI" id="CHEBI:15378"/>
        <dbReference type="ChEBI" id="CHEBI:30616"/>
        <dbReference type="ChEBI" id="CHEBI:43474"/>
        <dbReference type="ChEBI" id="CHEBI:57822"/>
        <dbReference type="ChEBI" id="CHEBI:61386"/>
        <dbReference type="ChEBI" id="CHEBI:83905"/>
        <dbReference type="ChEBI" id="CHEBI:456216"/>
        <dbReference type="EC" id="6.3.2.10"/>
    </reaction>
</comment>
<reference evidence="16" key="1">
    <citation type="journal article" date="2019" name="Int. J. Syst. Evol. Microbiol.">
        <title>The Global Catalogue of Microorganisms (GCM) 10K type strain sequencing project: providing services to taxonomists for standard genome sequencing and annotation.</title>
        <authorList>
            <consortium name="The Broad Institute Genomics Platform"/>
            <consortium name="The Broad Institute Genome Sequencing Center for Infectious Disease"/>
            <person name="Wu L."/>
            <person name="Ma J."/>
        </authorList>
    </citation>
    <scope>NUCLEOTIDE SEQUENCE [LARGE SCALE GENOMIC DNA]</scope>
    <source>
        <strain evidence="16">CCUG 55491</strain>
    </source>
</reference>
<keyword evidence="2 10" id="KW-0436">Ligase</keyword>
<comment type="function">
    <text evidence="10 11">Involved in cell wall formation. Catalyzes the final step in the synthesis of UDP-N-acetylmuramoyl-pentapeptide, the precursor of murein.</text>
</comment>
<comment type="pathway">
    <text evidence="10 11">Cell wall biogenesis; peptidoglycan biosynthesis.</text>
</comment>
<name>A0ABW2YL49_9GAMM</name>
<dbReference type="Pfam" id="PF01225">
    <property type="entry name" value="Mur_ligase"/>
    <property type="match status" value="1"/>
</dbReference>
<evidence type="ECO:0000256" key="4">
    <source>
        <dbReference type="ARBA" id="ARBA00022741"/>
    </source>
</evidence>
<evidence type="ECO:0000313" key="16">
    <source>
        <dbReference type="Proteomes" id="UP001597090"/>
    </source>
</evidence>
<keyword evidence="1 10" id="KW-0963">Cytoplasm</keyword>
<comment type="similarity">
    <text evidence="10">Belongs to the MurCDEF family. MurF subfamily.</text>
</comment>
<keyword evidence="8 10" id="KW-0131">Cell cycle</keyword>
<dbReference type="PANTHER" id="PTHR43024:SF1">
    <property type="entry name" value="UDP-N-ACETYLMURAMOYL-TRIPEPTIDE--D-ALANYL-D-ALANINE LIGASE"/>
    <property type="match status" value="1"/>
</dbReference>
<keyword evidence="9 10" id="KW-0961">Cell wall biogenesis/degradation</keyword>
<evidence type="ECO:0000256" key="8">
    <source>
        <dbReference type="ARBA" id="ARBA00023306"/>
    </source>
</evidence>
<dbReference type="SUPFAM" id="SSF53623">
    <property type="entry name" value="MurD-like peptide ligases, catalytic domain"/>
    <property type="match status" value="1"/>
</dbReference>
<dbReference type="GO" id="GO:0047480">
    <property type="term" value="F:UDP-N-acetylmuramoyl-tripeptide-D-alanyl-D-alanine ligase activity"/>
    <property type="evidence" value="ECO:0007669"/>
    <property type="project" value="UniProtKB-EC"/>
</dbReference>
<keyword evidence="16" id="KW-1185">Reference proteome</keyword>
<evidence type="ECO:0000256" key="6">
    <source>
        <dbReference type="ARBA" id="ARBA00022960"/>
    </source>
</evidence>
<feature type="domain" description="Mur ligase C-terminal" evidence="13">
    <location>
        <begin position="329"/>
        <end position="444"/>
    </location>
</feature>
<dbReference type="InterPro" id="IPR000713">
    <property type="entry name" value="Mur_ligase_N"/>
</dbReference>
<dbReference type="EC" id="6.3.2.10" evidence="10 11"/>
<evidence type="ECO:0000313" key="15">
    <source>
        <dbReference type="EMBL" id="MFD0739122.1"/>
    </source>
</evidence>
<dbReference type="Gene3D" id="3.40.1190.10">
    <property type="entry name" value="Mur-like, catalytic domain"/>
    <property type="match status" value="1"/>
</dbReference>
<evidence type="ECO:0000256" key="1">
    <source>
        <dbReference type="ARBA" id="ARBA00022490"/>
    </source>
</evidence>
<evidence type="ECO:0000256" key="5">
    <source>
        <dbReference type="ARBA" id="ARBA00022840"/>
    </source>
</evidence>
<gene>
    <name evidence="10 15" type="primary">murF</name>
    <name evidence="15" type="ORF">ACFQZQ_07500</name>
</gene>
<dbReference type="InterPro" id="IPR013221">
    <property type="entry name" value="Mur_ligase_cen"/>
</dbReference>
<organism evidence="15 16">
    <name type="scientific">Lysobacter koreensis</name>
    <dbReference type="NCBI Taxonomy" id="266122"/>
    <lineage>
        <taxon>Bacteria</taxon>
        <taxon>Pseudomonadati</taxon>
        <taxon>Pseudomonadota</taxon>
        <taxon>Gammaproteobacteria</taxon>
        <taxon>Lysobacterales</taxon>
        <taxon>Lysobacteraceae</taxon>
        <taxon>Lysobacter</taxon>
    </lineage>
</organism>
<keyword evidence="4 10" id="KW-0547">Nucleotide-binding</keyword>
<evidence type="ECO:0000256" key="7">
    <source>
        <dbReference type="ARBA" id="ARBA00022984"/>
    </source>
</evidence>
<evidence type="ECO:0000256" key="9">
    <source>
        <dbReference type="ARBA" id="ARBA00023316"/>
    </source>
</evidence>
<dbReference type="PANTHER" id="PTHR43024">
    <property type="entry name" value="UDP-N-ACETYLMURAMOYL-TRIPEPTIDE--D-ALANYL-D-ALANINE LIGASE"/>
    <property type="match status" value="1"/>
</dbReference>
<dbReference type="InterPro" id="IPR051046">
    <property type="entry name" value="MurCDEF_CellWall_CoF430Synth"/>
</dbReference>
<keyword evidence="7 10" id="KW-0573">Peptidoglycan synthesis</keyword>
<dbReference type="NCBIfam" id="TIGR01143">
    <property type="entry name" value="murF"/>
    <property type="match status" value="1"/>
</dbReference>
<keyword evidence="3 10" id="KW-0132">Cell division</keyword>
<feature type="domain" description="Mur ligase N-terminal catalytic" evidence="12">
    <location>
        <begin position="26"/>
        <end position="83"/>
    </location>
</feature>
<dbReference type="Pfam" id="PF02875">
    <property type="entry name" value="Mur_ligase_C"/>
    <property type="match status" value="1"/>
</dbReference>
<feature type="domain" description="Mur ligase central" evidence="14">
    <location>
        <begin position="107"/>
        <end position="298"/>
    </location>
</feature>
<evidence type="ECO:0000256" key="11">
    <source>
        <dbReference type="RuleBase" id="RU004136"/>
    </source>
</evidence>
<keyword evidence="5 10" id="KW-0067">ATP-binding</keyword>
<evidence type="ECO:0000259" key="14">
    <source>
        <dbReference type="Pfam" id="PF08245"/>
    </source>
</evidence>
<evidence type="ECO:0000259" key="13">
    <source>
        <dbReference type="Pfam" id="PF02875"/>
    </source>
</evidence>
<evidence type="ECO:0000259" key="12">
    <source>
        <dbReference type="Pfam" id="PF01225"/>
    </source>
</evidence>
<sequence length="470" mass="47578">MKALSLSEIARLTGGRLHGADATVSAIATDTRALANPGGALFVALKGERFDGHDHVAAAAAAGVAAALVSRPLDVAIAQVVVADTQRALADLAAAVQRGRAGKAVAITGSNGKTSVKALLLAILQRAAELAGTVVYATPGNRNNEIGLPLAVLDAPEDAQFAIYEMGTGAPGDIAYLTGVVRPDVAVVNNVAPAHLERMGSLLGIADTKAAVYDALPADGVAVINADDAFAPYFAERAHGRRLIRFGLDGGADVSARAIEPTDDGSRFILVTPLGEAPVALPMPGRHNVRNALAAASLALGLDLPLDVIAHGLSRVQPVAGRLVAQRLGNGAVLVDDSYNANPGSLAAAIDTLAEAARAEAGEGWLVLGDMRELGDDAAAMHAEAGRRAKAAGIARLYTLGALSAAAAQAFGEGATHHGNHDALAQALQNELRAGVRVLVKGSRGSAMDRIVRALLDAAPATGKGDTDAA</sequence>
<keyword evidence="6 10" id="KW-0133">Cell shape</keyword>
<dbReference type="InterPro" id="IPR004101">
    <property type="entry name" value="Mur_ligase_C"/>
</dbReference>
<dbReference type="InterPro" id="IPR036615">
    <property type="entry name" value="Mur_ligase_C_dom_sf"/>
</dbReference>
<evidence type="ECO:0000256" key="10">
    <source>
        <dbReference type="HAMAP-Rule" id="MF_02019"/>
    </source>
</evidence>
<dbReference type="RefSeq" id="WP_386812132.1">
    <property type="nucleotide sequence ID" value="NZ_JBHTIH010000003.1"/>
</dbReference>
<dbReference type="SUPFAM" id="SSF63418">
    <property type="entry name" value="MurE/MurF N-terminal domain"/>
    <property type="match status" value="1"/>
</dbReference>
<dbReference type="Gene3D" id="3.90.190.20">
    <property type="entry name" value="Mur ligase, C-terminal domain"/>
    <property type="match status" value="1"/>
</dbReference>
<feature type="binding site" evidence="10">
    <location>
        <begin position="109"/>
        <end position="115"/>
    </location>
    <ligand>
        <name>ATP</name>
        <dbReference type="ChEBI" id="CHEBI:30616"/>
    </ligand>
</feature>
<dbReference type="InterPro" id="IPR005863">
    <property type="entry name" value="UDP-N-AcMur_synth"/>
</dbReference>
<comment type="caution">
    <text evidence="15">The sequence shown here is derived from an EMBL/GenBank/DDBJ whole genome shotgun (WGS) entry which is preliminary data.</text>
</comment>
<dbReference type="SUPFAM" id="SSF53244">
    <property type="entry name" value="MurD-like peptide ligases, peptide-binding domain"/>
    <property type="match status" value="1"/>
</dbReference>
<evidence type="ECO:0000256" key="3">
    <source>
        <dbReference type="ARBA" id="ARBA00022618"/>
    </source>
</evidence>
<dbReference type="HAMAP" id="MF_02019">
    <property type="entry name" value="MurF"/>
    <property type="match status" value="1"/>
</dbReference>
<comment type="subcellular location">
    <subcellularLocation>
        <location evidence="10 11">Cytoplasm</location>
    </subcellularLocation>
</comment>
<dbReference type="EMBL" id="JBHTIH010000003">
    <property type="protein sequence ID" value="MFD0739122.1"/>
    <property type="molecule type" value="Genomic_DNA"/>
</dbReference>
<evidence type="ECO:0000256" key="2">
    <source>
        <dbReference type="ARBA" id="ARBA00022598"/>
    </source>
</evidence>
<dbReference type="InterPro" id="IPR035911">
    <property type="entry name" value="MurE/MurF_N"/>
</dbReference>
<proteinExistence type="inferred from homology"/>
<protein>
    <recommendedName>
        <fullName evidence="10 11">UDP-N-acetylmuramoyl-tripeptide--D-alanyl-D-alanine ligase</fullName>
        <ecNumber evidence="10 11">6.3.2.10</ecNumber>
    </recommendedName>
    <alternativeName>
        <fullName evidence="10">D-alanyl-D-alanine-adding enzyme</fullName>
    </alternativeName>
</protein>
<dbReference type="Proteomes" id="UP001597090">
    <property type="component" value="Unassembled WGS sequence"/>
</dbReference>